<evidence type="ECO:0000313" key="1">
    <source>
        <dbReference type="EMBL" id="KAJ9596596.1"/>
    </source>
</evidence>
<protein>
    <submittedName>
        <fullName evidence="1">Uncharacterized protein</fullName>
    </submittedName>
</protein>
<dbReference type="Proteomes" id="UP001233999">
    <property type="component" value="Unassembled WGS sequence"/>
</dbReference>
<dbReference type="EMBL" id="JASPKZ010001979">
    <property type="protein sequence ID" value="KAJ9596596.1"/>
    <property type="molecule type" value="Genomic_DNA"/>
</dbReference>
<feature type="non-terminal residue" evidence="1">
    <location>
        <position position="94"/>
    </location>
</feature>
<proteinExistence type="predicted"/>
<reference evidence="1" key="2">
    <citation type="submission" date="2023-05" db="EMBL/GenBank/DDBJ databases">
        <authorList>
            <person name="Fouks B."/>
        </authorList>
    </citation>
    <scope>NUCLEOTIDE SEQUENCE</scope>
    <source>
        <strain evidence="1">Stay&amp;Tobe</strain>
        <tissue evidence="1">Testes</tissue>
    </source>
</reference>
<feature type="non-terminal residue" evidence="1">
    <location>
        <position position="1"/>
    </location>
</feature>
<gene>
    <name evidence="1" type="ORF">L9F63_012388</name>
</gene>
<organism evidence="1 2">
    <name type="scientific">Diploptera punctata</name>
    <name type="common">Pacific beetle cockroach</name>
    <dbReference type="NCBI Taxonomy" id="6984"/>
    <lineage>
        <taxon>Eukaryota</taxon>
        <taxon>Metazoa</taxon>
        <taxon>Ecdysozoa</taxon>
        <taxon>Arthropoda</taxon>
        <taxon>Hexapoda</taxon>
        <taxon>Insecta</taxon>
        <taxon>Pterygota</taxon>
        <taxon>Neoptera</taxon>
        <taxon>Polyneoptera</taxon>
        <taxon>Dictyoptera</taxon>
        <taxon>Blattodea</taxon>
        <taxon>Blaberoidea</taxon>
        <taxon>Blaberidae</taxon>
        <taxon>Diplopterinae</taxon>
        <taxon>Diploptera</taxon>
    </lineage>
</organism>
<name>A0AAD8ADH7_DIPPU</name>
<sequence>RLTQMSERAWFSDDSDFETKIGTITGRVCCSREKKIGFNSREHRKWINVFQRRSLVYKLNFSQYIDTRKSIHFPSVTRSFLNAEQDVALEFHIT</sequence>
<keyword evidence="2" id="KW-1185">Reference proteome</keyword>
<reference evidence="1" key="1">
    <citation type="journal article" date="2023" name="IScience">
        <title>Live-bearing cockroach genome reveals convergent evolutionary mechanisms linked to viviparity in insects and beyond.</title>
        <authorList>
            <person name="Fouks B."/>
            <person name="Harrison M.C."/>
            <person name="Mikhailova A.A."/>
            <person name="Marchal E."/>
            <person name="English S."/>
            <person name="Carruthers M."/>
            <person name="Jennings E.C."/>
            <person name="Chiamaka E.L."/>
            <person name="Frigard R.A."/>
            <person name="Pippel M."/>
            <person name="Attardo G.M."/>
            <person name="Benoit J.B."/>
            <person name="Bornberg-Bauer E."/>
            <person name="Tobe S.S."/>
        </authorList>
    </citation>
    <scope>NUCLEOTIDE SEQUENCE</scope>
    <source>
        <strain evidence="1">Stay&amp;Tobe</strain>
    </source>
</reference>
<comment type="caution">
    <text evidence="1">The sequence shown here is derived from an EMBL/GenBank/DDBJ whole genome shotgun (WGS) entry which is preliminary data.</text>
</comment>
<dbReference type="AlphaFoldDB" id="A0AAD8ADH7"/>
<evidence type="ECO:0000313" key="2">
    <source>
        <dbReference type="Proteomes" id="UP001233999"/>
    </source>
</evidence>
<accession>A0AAD8ADH7</accession>